<feature type="transmembrane region" description="Helical" evidence="10">
    <location>
        <begin position="323"/>
        <end position="341"/>
    </location>
</feature>
<evidence type="ECO:0000256" key="9">
    <source>
        <dbReference type="ARBA" id="ARBA00023180"/>
    </source>
</evidence>
<dbReference type="InterPro" id="IPR026777">
    <property type="entry name" value="PRM1"/>
</dbReference>
<dbReference type="GO" id="GO:0005886">
    <property type="term" value="C:plasma membrane"/>
    <property type="evidence" value="ECO:0007669"/>
    <property type="project" value="UniProtKB-SubCell"/>
</dbReference>
<evidence type="ECO:0000256" key="10">
    <source>
        <dbReference type="RuleBase" id="RU366035"/>
    </source>
</evidence>
<feature type="transmembrane region" description="Helical" evidence="10">
    <location>
        <begin position="49"/>
        <end position="69"/>
    </location>
</feature>
<feature type="region of interest" description="Disordered" evidence="11">
    <location>
        <begin position="697"/>
        <end position="725"/>
    </location>
</feature>
<comment type="caution">
    <text evidence="12">The sequence shown here is derived from an EMBL/GenBank/DDBJ whole genome shotgun (WGS) entry which is preliminary data.</text>
</comment>
<dbReference type="PANTHER" id="PTHR31030">
    <property type="entry name" value="PLASMA MEMBRANE FUSION PROTEIN PRM1"/>
    <property type="match status" value="1"/>
</dbReference>
<evidence type="ECO:0000256" key="11">
    <source>
        <dbReference type="SAM" id="MobiDB-lite"/>
    </source>
</evidence>
<gene>
    <name evidence="12" type="ORF">N7468_006854</name>
</gene>
<dbReference type="OrthoDB" id="5356111at2759"/>
<name>A0A9W9NT40_9EURO</name>
<dbReference type="GO" id="GO:0032220">
    <property type="term" value="P:plasma membrane fusion involved in cytogamy"/>
    <property type="evidence" value="ECO:0007669"/>
    <property type="project" value="TreeGrafter"/>
</dbReference>
<dbReference type="RefSeq" id="XP_058329040.1">
    <property type="nucleotide sequence ID" value="XM_058476150.1"/>
</dbReference>
<organism evidence="12 13">
    <name type="scientific">Penicillium chermesinum</name>
    <dbReference type="NCBI Taxonomy" id="63820"/>
    <lineage>
        <taxon>Eukaryota</taxon>
        <taxon>Fungi</taxon>
        <taxon>Dikarya</taxon>
        <taxon>Ascomycota</taxon>
        <taxon>Pezizomycotina</taxon>
        <taxon>Eurotiomycetes</taxon>
        <taxon>Eurotiomycetidae</taxon>
        <taxon>Eurotiales</taxon>
        <taxon>Aspergillaceae</taxon>
        <taxon>Penicillium</taxon>
    </lineage>
</organism>
<evidence type="ECO:0000256" key="6">
    <source>
        <dbReference type="ARBA" id="ARBA00022971"/>
    </source>
</evidence>
<keyword evidence="7 10" id="KW-1133">Transmembrane helix</keyword>
<keyword evidence="6 10" id="KW-0184">Conjugation</keyword>
<protein>
    <recommendedName>
        <fullName evidence="10">Plasma membrane fusion protein PRM1</fullName>
    </recommendedName>
</protein>
<keyword evidence="9" id="KW-0325">Glycoprotein</keyword>
<keyword evidence="5 10" id="KW-0812">Transmembrane</keyword>
<accession>A0A9W9NT40</accession>
<dbReference type="PANTHER" id="PTHR31030:SF1">
    <property type="entry name" value="PLASMA MEMBRANE FUSION PROTEIN PRM1"/>
    <property type="match status" value="1"/>
</dbReference>
<evidence type="ECO:0000256" key="4">
    <source>
        <dbReference type="ARBA" id="ARBA00022475"/>
    </source>
</evidence>
<evidence type="ECO:0000256" key="2">
    <source>
        <dbReference type="ARBA" id="ARBA00004651"/>
    </source>
</evidence>
<evidence type="ECO:0000256" key="8">
    <source>
        <dbReference type="ARBA" id="ARBA00023136"/>
    </source>
</evidence>
<dbReference type="AlphaFoldDB" id="A0A9W9NT40"/>
<feature type="transmembrane region" description="Helical" evidence="10">
    <location>
        <begin position="603"/>
        <end position="625"/>
    </location>
</feature>
<dbReference type="GeneID" id="83203453"/>
<proteinExistence type="inferred from homology"/>
<reference evidence="12" key="1">
    <citation type="submission" date="2022-11" db="EMBL/GenBank/DDBJ databases">
        <authorList>
            <person name="Petersen C."/>
        </authorList>
    </citation>
    <scope>NUCLEOTIDE SEQUENCE</scope>
    <source>
        <strain evidence="12">IBT 19713</strain>
    </source>
</reference>
<evidence type="ECO:0000313" key="13">
    <source>
        <dbReference type="Proteomes" id="UP001150941"/>
    </source>
</evidence>
<dbReference type="GO" id="GO:0043332">
    <property type="term" value="C:mating projection tip"/>
    <property type="evidence" value="ECO:0007669"/>
    <property type="project" value="UniProtKB-UniRule"/>
</dbReference>
<dbReference type="EMBL" id="JAPQKS010000005">
    <property type="protein sequence ID" value="KAJ5225629.1"/>
    <property type="molecule type" value="Genomic_DNA"/>
</dbReference>
<keyword evidence="13" id="KW-1185">Reference proteome</keyword>
<keyword evidence="8 10" id="KW-0472">Membrane</keyword>
<feature type="transmembrane region" description="Helical" evidence="10">
    <location>
        <begin position="121"/>
        <end position="141"/>
    </location>
</feature>
<comment type="similarity">
    <text evidence="3 10">Belongs to the PRM1 family.</text>
</comment>
<evidence type="ECO:0000256" key="5">
    <source>
        <dbReference type="ARBA" id="ARBA00022692"/>
    </source>
</evidence>
<feature type="region of interest" description="Disordered" evidence="11">
    <location>
        <begin position="740"/>
        <end position="762"/>
    </location>
</feature>
<evidence type="ECO:0000313" key="12">
    <source>
        <dbReference type="EMBL" id="KAJ5225629.1"/>
    </source>
</evidence>
<dbReference type="Proteomes" id="UP001150941">
    <property type="component" value="Unassembled WGS sequence"/>
</dbReference>
<evidence type="ECO:0000256" key="7">
    <source>
        <dbReference type="ARBA" id="ARBA00022989"/>
    </source>
</evidence>
<comment type="subcellular location">
    <subcellularLocation>
        <location evidence="2 10">Cell membrane</location>
        <topology evidence="2 10">Multi-pass membrane protein</topology>
    </subcellularLocation>
</comment>
<evidence type="ECO:0000256" key="3">
    <source>
        <dbReference type="ARBA" id="ARBA00010780"/>
    </source>
</evidence>
<keyword evidence="4 10" id="KW-1003">Cell membrane</keyword>
<sequence>MVFGTSGRPVFPLLPPYGAHDPSNGRIIALHPDDLTPYMGLRARLSQVWINRWTILILLVLVRVLIAIGDVRHDMANARSEALSACTSVESMGSALASMPHYLAEGVNSLTADAINAPLKVAVTLLNDVLILIPSLIFFWIQIITAEYVCIGTWAADVVLGEVEDSIGNVTQKIEGVISDGISSFESFMDDVESAKKYIENFGGLTGDLISKIPDWDNSSISSLNNWNKTANKFLNDTANSIENIKPLNFSDIMNDLSDLIHKPFDIAISSLNDTLDRHHFDSSQLWTPGAQQLKFCGEDDGFKGINDFFDGVTNIAITARKIFIAVLVVAAVLACIPIAIQEIRGWRHMKERAELVRKEADDPMDVVYRVSRPYTAAFGIKAAGQFSNSRRQTLVRWVVAYATSFPALFVLAIAIAALLSCLCQYIILRAISHTVPELSAEVGAYADKVVSSLTNTSSQWANYTNGNVTALSDSFNGNIGSLIATLTSAIDSLDPLESKIGSVLDDTWDDTIFSSFYHTLRNCTADVADEIKSGLKWAQEHAKINLPTFPSNIFAAGANSALHDGSSDSFLSNPGDVTSDKISEVVTSVIHGLEEGLKFETYIALAILLIWFLIVLIGVARAMFLWWGHDRNRGDGGGHAMEVLPHPPAPPAPMGGFDDIPLTAMPKQASAAAPVILQPAPIPPARKAVPETSLAEDPFHDTHGYGNEKLAPPGGSENPFHDAHSYVDEKLKFAGQRTYNTVQSAPDPSLRKSSYVEYDTK</sequence>
<comment type="function">
    <text evidence="1 10">Involved in cell fusion during mating by stabilizing the plasma membrane fusion event.</text>
</comment>
<feature type="transmembrane region" description="Helical" evidence="10">
    <location>
        <begin position="399"/>
        <end position="420"/>
    </location>
</feature>
<evidence type="ECO:0000256" key="1">
    <source>
        <dbReference type="ARBA" id="ARBA00002512"/>
    </source>
</evidence>
<reference evidence="12" key="2">
    <citation type="journal article" date="2023" name="IMA Fungus">
        <title>Comparative genomic study of the Penicillium genus elucidates a diverse pangenome and 15 lateral gene transfer events.</title>
        <authorList>
            <person name="Petersen C."/>
            <person name="Sorensen T."/>
            <person name="Nielsen M.R."/>
            <person name="Sondergaard T.E."/>
            <person name="Sorensen J.L."/>
            <person name="Fitzpatrick D.A."/>
            <person name="Frisvad J.C."/>
            <person name="Nielsen K.L."/>
        </authorList>
    </citation>
    <scope>NUCLEOTIDE SEQUENCE</scope>
    <source>
        <strain evidence="12">IBT 19713</strain>
    </source>
</reference>